<dbReference type="Proteomes" id="UP000766486">
    <property type="component" value="Unassembled WGS sequence"/>
</dbReference>
<sequence length="250" mass="27951">MAADDLSLPRILCLHGGGTSAEVFEIQCRIIIRQLENRCRLVFVNGPWTSQAHPAILPYFADLGPFYRWLRWNDDDPFDPKGEEKILKAVERAMREDPGKGDFVGVLGFSQGAKIAGSLLWAQEKSPKPRTNFKFGVILAGRAPYVVLDPEKQLPSIPHVADIGQQSVDFKDWAPSNEGEHVLSLPTLHVHGLKDPGLEEHRVLLKNYCKTGTTRLIEWDGDHRVPIQADIVTKLVGYITEMAHETGLDI</sequence>
<accession>A0ABY6V0S9</accession>
<protein>
    <recommendedName>
        <fullName evidence="3">Serine hydrolase domain-containing protein</fullName>
    </recommendedName>
</protein>
<dbReference type="EMBL" id="CABFNS010000932">
    <property type="protein sequence ID" value="VUC36718.1"/>
    <property type="molecule type" value="Genomic_DNA"/>
</dbReference>
<dbReference type="PANTHER" id="PTHR48070">
    <property type="entry name" value="ESTERASE OVCA2"/>
    <property type="match status" value="1"/>
</dbReference>
<dbReference type="InterPro" id="IPR029058">
    <property type="entry name" value="AB_hydrolase_fold"/>
</dbReference>
<keyword evidence="5" id="KW-1185">Reference proteome</keyword>
<gene>
    <name evidence="4" type="ORF">CLO192961_LOCUS450785</name>
</gene>
<name>A0ABY6V0S9_BIOOC</name>
<evidence type="ECO:0000259" key="3">
    <source>
        <dbReference type="Pfam" id="PF03959"/>
    </source>
</evidence>
<dbReference type="Gene3D" id="3.40.50.1820">
    <property type="entry name" value="alpha/beta hydrolase"/>
    <property type="match status" value="1"/>
</dbReference>
<evidence type="ECO:0000256" key="1">
    <source>
        <dbReference type="ARBA" id="ARBA00005863"/>
    </source>
</evidence>
<evidence type="ECO:0000313" key="5">
    <source>
        <dbReference type="Proteomes" id="UP000766486"/>
    </source>
</evidence>
<evidence type="ECO:0000313" key="4">
    <source>
        <dbReference type="EMBL" id="VUC36718.1"/>
    </source>
</evidence>
<dbReference type="InterPro" id="IPR050593">
    <property type="entry name" value="LovG"/>
</dbReference>
<evidence type="ECO:0000256" key="2">
    <source>
        <dbReference type="ARBA" id="ARBA00022801"/>
    </source>
</evidence>
<proteinExistence type="inferred from homology"/>
<keyword evidence="2" id="KW-0378">Hydrolase</keyword>
<reference evidence="4 5" key="1">
    <citation type="submission" date="2019-06" db="EMBL/GenBank/DDBJ databases">
        <authorList>
            <person name="Broberg M."/>
        </authorList>
    </citation>
    <scope>NUCLEOTIDE SEQUENCE [LARGE SCALE GENOMIC DNA]</scope>
</reference>
<comment type="similarity">
    <text evidence="1">Belongs to the LovG family.</text>
</comment>
<comment type="caution">
    <text evidence="4">The sequence shown here is derived from an EMBL/GenBank/DDBJ whole genome shotgun (WGS) entry which is preliminary data.</text>
</comment>
<dbReference type="InterPro" id="IPR005645">
    <property type="entry name" value="FSH-like_dom"/>
</dbReference>
<feature type="domain" description="Serine hydrolase" evidence="3">
    <location>
        <begin position="9"/>
        <end position="234"/>
    </location>
</feature>
<dbReference type="PANTHER" id="PTHR48070:SF3">
    <property type="entry name" value="ESTERASE DBAE-RELATED"/>
    <property type="match status" value="1"/>
</dbReference>
<organism evidence="4 5">
    <name type="scientific">Bionectria ochroleuca</name>
    <name type="common">Gliocladium roseum</name>
    <dbReference type="NCBI Taxonomy" id="29856"/>
    <lineage>
        <taxon>Eukaryota</taxon>
        <taxon>Fungi</taxon>
        <taxon>Dikarya</taxon>
        <taxon>Ascomycota</taxon>
        <taxon>Pezizomycotina</taxon>
        <taxon>Sordariomycetes</taxon>
        <taxon>Hypocreomycetidae</taxon>
        <taxon>Hypocreales</taxon>
        <taxon>Bionectriaceae</taxon>
        <taxon>Clonostachys</taxon>
    </lineage>
</organism>
<dbReference type="Pfam" id="PF03959">
    <property type="entry name" value="FSH1"/>
    <property type="match status" value="1"/>
</dbReference>
<dbReference type="SUPFAM" id="SSF53474">
    <property type="entry name" value="alpha/beta-Hydrolases"/>
    <property type="match status" value="1"/>
</dbReference>